<dbReference type="SUPFAM" id="SSF55729">
    <property type="entry name" value="Acyl-CoA N-acyltransferases (Nat)"/>
    <property type="match status" value="1"/>
</dbReference>
<dbReference type="InterPro" id="IPR050832">
    <property type="entry name" value="Bact_Acetyltransf"/>
</dbReference>
<dbReference type="GO" id="GO:0016747">
    <property type="term" value="F:acyltransferase activity, transferring groups other than amino-acyl groups"/>
    <property type="evidence" value="ECO:0007669"/>
    <property type="project" value="InterPro"/>
</dbReference>
<dbReference type="AlphaFoldDB" id="A0A5P2BBB3"/>
<dbReference type="Proteomes" id="UP000323046">
    <property type="component" value="Chromosome"/>
</dbReference>
<name>A0A5P2BBB3_STRVZ</name>
<dbReference type="OrthoDB" id="5243635at2"/>
<evidence type="ECO:0000259" key="3">
    <source>
        <dbReference type="PROSITE" id="PS51186"/>
    </source>
</evidence>
<dbReference type="Pfam" id="PF00583">
    <property type="entry name" value="Acetyltransf_1"/>
    <property type="match status" value="1"/>
</dbReference>
<dbReference type="InterPro" id="IPR016181">
    <property type="entry name" value="Acyl_CoA_acyltransferase"/>
</dbReference>
<keyword evidence="2" id="KW-0012">Acyltransferase</keyword>
<evidence type="ECO:0000256" key="1">
    <source>
        <dbReference type="ARBA" id="ARBA00022679"/>
    </source>
</evidence>
<dbReference type="PANTHER" id="PTHR43877">
    <property type="entry name" value="AMINOALKYLPHOSPHONATE N-ACETYLTRANSFERASE-RELATED-RELATED"/>
    <property type="match status" value="1"/>
</dbReference>
<proteinExistence type="predicted"/>
<feature type="domain" description="N-acetyltransferase" evidence="3">
    <location>
        <begin position="2"/>
        <end position="173"/>
    </location>
</feature>
<keyword evidence="5" id="KW-1185">Reference proteome</keyword>
<organism evidence="4 5">
    <name type="scientific">Streptomyces venezuelae</name>
    <dbReference type="NCBI Taxonomy" id="54571"/>
    <lineage>
        <taxon>Bacteria</taxon>
        <taxon>Bacillati</taxon>
        <taxon>Actinomycetota</taxon>
        <taxon>Actinomycetes</taxon>
        <taxon>Kitasatosporales</taxon>
        <taxon>Streptomycetaceae</taxon>
        <taxon>Streptomyces</taxon>
    </lineage>
</organism>
<reference evidence="4 5" key="1">
    <citation type="submission" date="2018-05" db="EMBL/GenBank/DDBJ databases">
        <title>Streptomyces venezuelae.</title>
        <authorList>
            <person name="Kim W."/>
            <person name="Lee N."/>
            <person name="Cho B.-K."/>
        </authorList>
    </citation>
    <scope>NUCLEOTIDE SEQUENCE [LARGE SCALE GENOMIC DNA]</scope>
    <source>
        <strain evidence="4 5">ATCC 14583</strain>
    </source>
</reference>
<accession>A0A5P2BBB3</accession>
<dbReference type="CDD" id="cd04301">
    <property type="entry name" value="NAT_SF"/>
    <property type="match status" value="1"/>
</dbReference>
<dbReference type="RefSeq" id="WP_150164783.1">
    <property type="nucleotide sequence ID" value="NZ_CP029193.1"/>
</dbReference>
<keyword evidence="1 4" id="KW-0808">Transferase</keyword>
<dbReference type="EMBL" id="CP029193">
    <property type="protein sequence ID" value="QES25629.1"/>
    <property type="molecule type" value="Genomic_DNA"/>
</dbReference>
<evidence type="ECO:0000313" key="5">
    <source>
        <dbReference type="Proteomes" id="UP000323046"/>
    </source>
</evidence>
<dbReference type="Gene3D" id="3.40.630.30">
    <property type="match status" value="1"/>
</dbReference>
<gene>
    <name evidence="4" type="ORF">DEJ47_03405</name>
</gene>
<dbReference type="InterPro" id="IPR000182">
    <property type="entry name" value="GNAT_dom"/>
</dbReference>
<evidence type="ECO:0000313" key="4">
    <source>
        <dbReference type="EMBL" id="QES25629.1"/>
    </source>
</evidence>
<evidence type="ECO:0000256" key="2">
    <source>
        <dbReference type="ARBA" id="ARBA00023315"/>
    </source>
</evidence>
<protein>
    <submittedName>
        <fullName evidence="4">GNAT family N-acetyltransferase</fullName>
    </submittedName>
</protein>
<dbReference type="PANTHER" id="PTHR43877:SF1">
    <property type="entry name" value="ACETYLTRANSFERASE"/>
    <property type="match status" value="1"/>
</dbReference>
<dbReference type="PROSITE" id="PS51186">
    <property type="entry name" value="GNAT"/>
    <property type="match status" value="1"/>
</dbReference>
<sequence length="175" mass="19426">MVHVREMDEADVGAVSAIRVRGWRAAYAGIVPRTYLGALTIEDDAAQRRRMLSHPGRTSRDLVAIDDRGDAVGWVCFGPCRSEAYALGEVYSLGEVYALYVSPDLTGQGIGGKLLEEAHAQMKARGFGGSVLWVLADNRRAQQFYERSGYEADSATQDDVYDEVTLTELRFRRVF</sequence>